<dbReference type="PANTHER" id="PTHR11552:SF147">
    <property type="entry name" value="CHOLINE DEHYDROGENASE, MITOCHONDRIAL"/>
    <property type="match status" value="1"/>
</dbReference>
<dbReference type="PROSITE" id="PS00623">
    <property type="entry name" value="GMC_OXRED_1"/>
    <property type="match status" value="1"/>
</dbReference>
<comment type="caution">
    <text evidence="9">The sequence shown here is derived from an EMBL/GenBank/DDBJ whole genome shotgun (WGS) entry which is preliminary data.</text>
</comment>
<dbReference type="Gene3D" id="3.50.50.60">
    <property type="entry name" value="FAD/NAD(P)-binding domain"/>
    <property type="match status" value="1"/>
</dbReference>
<dbReference type="EMBL" id="JAAGRN010000002">
    <property type="protein sequence ID" value="NDY82305.1"/>
    <property type="molecule type" value="Genomic_DNA"/>
</dbReference>
<keyword evidence="4 5" id="KW-0274">FAD</keyword>
<evidence type="ECO:0000256" key="5">
    <source>
        <dbReference type="PIRSR" id="PIRSR000137-2"/>
    </source>
</evidence>
<dbReference type="InterPro" id="IPR012132">
    <property type="entry name" value="GMC_OxRdtase"/>
</dbReference>
<dbReference type="Pfam" id="PF00732">
    <property type="entry name" value="GMC_oxred_N"/>
    <property type="match status" value="1"/>
</dbReference>
<dbReference type="AlphaFoldDB" id="A0A6B2R4H0"/>
<dbReference type="GO" id="GO:0016614">
    <property type="term" value="F:oxidoreductase activity, acting on CH-OH group of donors"/>
    <property type="evidence" value="ECO:0007669"/>
    <property type="project" value="InterPro"/>
</dbReference>
<dbReference type="PIRSF" id="PIRSF000137">
    <property type="entry name" value="Alcohol_oxidase"/>
    <property type="match status" value="1"/>
</dbReference>
<dbReference type="Pfam" id="PF05199">
    <property type="entry name" value="GMC_oxred_C"/>
    <property type="match status" value="1"/>
</dbReference>
<dbReference type="InterPro" id="IPR036188">
    <property type="entry name" value="FAD/NAD-bd_sf"/>
</dbReference>
<evidence type="ECO:0000256" key="4">
    <source>
        <dbReference type="ARBA" id="ARBA00022827"/>
    </source>
</evidence>
<dbReference type="SUPFAM" id="SSF54373">
    <property type="entry name" value="FAD-linked reductases, C-terminal domain"/>
    <property type="match status" value="1"/>
</dbReference>
<organism evidence="9">
    <name type="scientific">Sheuella amnicola</name>
    <dbReference type="NCBI Taxonomy" id="2707330"/>
    <lineage>
        <taxon>Bacteria</taxon>
        <taxon>Pseudomonadati</taxon>
        <taxon>Pseudomonadota</taxon>
        <taxon>Betaproteobacteria</taxon>
        <taxon>Burkholderiales</taxon>
        <taxon>Alcaligenaceae</taxon>
        <taxon>Sheuella</taxon>
    </lineage>
</organism>
<gene>
    <name evidence="9" type="ORF">G3I67_03570</name>
</gene>
<evidence type="ECO:0000256" key="1">
    <source>
        <dbReference type="ARBA" id="ARBA00001974"/>
    </source>
</evidence>
<feature type="binding site" evidence="5">
    <location>
        <position position="219"/>
    </location>
    <ligand>
        <name>FAD</name>
        <dbReference type="ChEBI" id="CHEBI:57692"/>
    </ligand>
</feature>
<feature type="domain" description="Glucose-methanol-choline oxidoreductase N-terminal" evidence="7">
    <location>
        <begin position="81"/>
        <end position="104"/>
    </location>
</feature>
<comment type="similarity">
    <text evidence="2 6">Belongs to the GMC oxidoreductase family.</text>
</comment>
<evidence type="ECO:0000256" key="3">
    <source>
        <dbReference type="ARBA" id="ARBA00022630"/>
    </source>
</evidence>
<dbReference type="GO" id="GO:0050660">
    <property type="term" value="F:flavin adenine dinucleotide binding"/>
    <property type="evidence" value="ECO:0007669"/>
    <property type="project" value="InterPro"/>
</dbReference>
<evidence type="ECO:0000256" key="2">
    <source>
        <dbReference type="ARBA" id="ARBA00010790"/>
    </source>
</evidence>
<dbReference type="Gene3D" id="3.30.560.10">
    <property type="entry name" value="Glucose Oxidase, domain 3"/>
    <property type="match status" value="1"/>
</dbReference>
<reference evidence="9" key="1">
    <citation type="submission" date="2020-02" db="EMBL/GenBank/DDBJ databases">
        <authorList>
            <person name="Chen W.-M."/>
        </authorList>
    </citation>
    <scope>NUCLEOTIDE SEQUENCE</scope>
    <source>
        <strain evidence="9">NBD-18</strain>
    </source>
</reference>
<evidence type="ECO:0000313" key="9">
    <source>
        <dbReference type="EMBL" id="NDY82305.1"/>
    </source>
</evidence>
<evidence type="ECO:0000256" key="6">
    <source>
        <dbReference type="RuleBase" id="RU003968"/>
    </source>
</evidence>
<feature type="binding site" evidence="5">
    <location>
        <begin position="470"/>
        <end position="471"/>
    </location>
    <ligand>
        <name>FAD</name>
        <dbReference type="ChEBI" id="CHEBI:57692"/>
    </ligand>
</feature>
<comment type="cofactor">
    <cofactor evidence="1 5">
        <name>FAD</name>
        <dbReference type="ChEBI" id="CHEBI:57692"/>
    </cofactor>
</comment>
<sequence length="542" mass="59015">MGTYDYIIVGAGAAGCLLANRLSEDPKVSVCLLEAGPSDRNPFIHIPAGFIKVGHDPAYTWDFQTEPSEGTNGRNVVTRTGRTLGGSSSINGFNYTRGQAQDYDDWSALGNPGWSYAEILPYFKRTERRVGTHDPKYRGSDGLLPITDCDWRHPLCDAFIESAAQIGLPSHIDYNAGSQYGAGYYQRWIYRGRRYSAAKAFLKPARSINNLEIRTNAHVTKLEFDGKRAVGLRFQTSPDSPIHAMKARREVILCAGAANTPKLLQLSGIGPSALLKENGIAVFHELPGVGENFHDHFMVRSVVKVKGIETLNQTARGIKLLGQILKWATGRPSLMAISPSVSFAFASSRPEITRPDLQFHFSPGSYAAGIAGKLDDFAGMTLGFYQLRPESSGYVRLRSSHPFDLPLIQPNYLSDPVDRQVVVDGLRMARKLLHASPLAPYCEVDDFPPASAVSDEELLDCARQRGGTAWHFMGTCRMGKSPAHGAVVDAQLRVHGLEGLRVVDASVIPLMTSGNTGAPTMMIAEKAADMIRGNPPLAAESV</sequence>
<keyword evidence="3 6" id="KW-0285">Flavoprotein</keyword>
<dbReference type="PROSITE" id="PS00624">
    <property type="entry name" value="GMC_OXRED_2"/>
    <property type="match status" value="1"/>
</dbReference>
<name>A0A6B2R4H0_9BURK</name>
<protein>
    <submittedName>
        <fullName evidence="9">Choline dehydrogenase</fullName>
    </submittedName>
</protein>
<dbReference type="InterPro" id="IPR007867">
    <property type="entry name" value="GMC_OxRtase_C"/>
</dbReference>
<evidence type="ECO:0000259" key="8">
    <source>
        <dbReference type="PROSITE" id="PS00624"/>
    </source>
</evidence>
<accession>A0A6B2R4H0</accession>
<feature type="domain" description="Glucose-methanol-choline oxidoreductase N-terminal" evidence="8">
    <location>
        <begin position="256"/>
        <end position="270"/>
    </location>
</feature>
<evidence type="ECO:0000259" key="7">
    <source>
        <dbReference type="PROSITE" id="PS00623"/>
    </source>
</evidence>
<dbReference type="InterPro" id="IPR000172">
    <property type="entry name" value="GMC_OxRdtase_N"/>
</dbReference>
<proteinExistence type="inferred from homology"/>
<dbReference type="SUPFAM" id="SSF51905">
    <property type="entry name" value="FAD/NAD(P)-binding domain"/>
    <property type="match status" value="1"/>
</dbReference>
<dbReference type="PANTHER" id="PTHR11552">
    <property type="entry name" value="GLUCOSE-METHANOL-CHOLINE GMC OXIDOREDUCTASE"/>
    <property type="match status" value="1"/>
</dbReference>